<gene>
    <name evidence="2" type="ORF">IAC32_05090</name>
</gene>
<evidence type="ECO:0000313" key="2">
    <source>
        <dbReference type="EMBL" id="MBO8447102.1"/>
    </source>
</evidence>
<dbReference type="Proteomes" id="UP000823637">
    <property type="component" value="Unassembled WGS sequence"/>
</dbReference>
<dbReference type="EMBL" id="JADIMR010000076">
    <property type="protein sequence ID" value="MBO8447102.1"/>
    <property type="molecule type" value="Genomic_DNA"/>
</dbReference>
<protein>
    <submittedName>
        <fullName evidence="2">Uncharacterized protein</fullName>
    </submittedName>
</protein>
<reference evidence="2" key="2">
    <citation type="journal article" date="2021" name="PeerJ">
        <title>Extensive microbial diversity within the chicken gut microbiome revealed by metagenomics and culture.</title>
        <authorList>
            <person name="Gilroy R."/>
            <person name="Ravi A."/>
            <person name="Getino M."/>
            <person name="Pursley I."/>
            <person name="Horton D.L."/>
            <person name="Alikhan N.F."/>
            <person name="Baker D."/>
            <person name="Gharbi K."/>
            <person name="Hall N."/>
            <person name="Watson M."/>
            <person name="Adriaenssens E.M."/>
            <person name="Foster-Nyarko E."/>
            <person name="Jarju S."/>
            <person name="Secka A."/>
            <person name="Antonio M."/>
            <person name="Oren A."/>
            <person name="Chaudhuri R.R."/>
            <person name="La Ragione R."/>
            <person name="Hildebrand F."/>
            <person name="Pallen M.J."/>
        </authorList>
    </citation>
    <scope>NUCLEOTIDE SEQUENCE</scope>
    <source>
        <strain evidence="2">D3-1215</strain>
    </source>
</reference>
<feature type="transmembrane region" description="Helical" evidence="1">
    <location>
        <begin position="7"/>
        <end position="24"/>
    </location>
</feature>
<dbReference type="AlphaFoldDB" id="A0A9D9EFQ9"/>
<feature type="transmembrane region" description="Helical" evidence="1">
    <location>
        <begin position="61"/>
        <end position="79"/>
    </location>
</feature>
<organism evidence="2 3">
    <name type="scientific">Candidatus Enterocola intestinipullorum</name>
    <dbReference type="NCBI Taxonomy" id="2840783"/>
    <lineage>
        <taxon>Bacteria</taxon>
        <taxon>Pseudomonadati</taxon>
        <taxon>Bacteroidota</taxon>
        <taxon>Bacteroidia</taxon>
        <taxon>Bacteroidales</taxon>
        <taxon>Candidatus Enterocola</taxon>
    </lineage>
</organism>
<evidence type="ECO:0000313" key="3">
    <source>
        <dbReference type="Proteomes" id="UP000823637"/>
    </source>
</evidence>
<keyword evidence="1" id="KW-0812">Transmembrane</keyword>
<keyword evidence="1" id="KW-1133">Transmembrane helix</keyword>
<name>A0A9D9EFQ9_9BACT</name>
<reference evidence="2" key="1">
    <citation type="submission" date="2020-10" db="EMBL/GenBank/DDBJ databases">
        <authorList>
            <person name="Gilroy R."/>
        </authorList>
    </citation>
    <scope>NUCLEOTIDE SEQUENCE</scope>
    <source>
        <strain evidence="2">D3-1215</strain>
    </source>
</reference>
<proteinExistence type="predicted"/>
<accession>A0A9D9EFQ9</accession>
<feature type="transmembrane region" description="Helical" evidence="1">
    <location>
        <begin position="85"/>
        <end position="104"/>
    </location>
</feature>
<sequence length="109" mass="12249">MDLKTYKILFAVAATFIVAGAILYDAFADIAPYVFSVGVAIILFVRAKTMYKGEDARIRRLYRILFVGTLLYVFAAYLMYIQSMYWVMALAVSAGIELIVVLRMPKTGT</sequence>
<evidence type="ECO:0000256" key="1">
    <source>
        <dbReference type="SAM" id="Phobius"/>
    </source>
</evidence>
<feature type="transmembrane region" description="Helical" evidence="1">
    <location>
        <begin position="30"/>
        <end position="49"/>
    </location>
</feature>
<keyword evidence="1" id="KW-0472">Membrane</keyword>
<comment type="caution">
    <text evidence="2">The sequence shown here is derived from an EMBL/GenBank/DDBJ whole genome shotgun (WGS) entry which is preliminary data.</text>
</comment>